<dbReference type="GO" id="GO:0051010">
    <property type="term" value="F:microtubule plus-end binding"/>
    <property type="evidence" value="ECO:0007669"/>
    <property type="project" value="TreeGrafter"/>
</dbReference>
<gene>
    <name evidence="6" type="ORF">M408DRAFT_32197</name>
</gene>
<dbReference type="InterPro" id="IPR029071">
    <property type="entry name" value="Ubiquitin-like_domsf"/>
</dbReference>
<dbReference type="SUPFAM" id="SSF54236">
    <property type="entry name" value="Ubiquitin-like"/>
    <property type="match status" value="1"/>
</dbReference>
<protein>
    <recommendedName>
        <fullName evidence="5">CAP-Gly domain-containing protein</fullName>
    </recommendedName>
</protein>
<evidence type="ECO:0000313" key="6">
    <source>
        <dbReference type="EMBL" id="KIM32805.1"/>
    </source>
</evidence>
<evidence type="ECO:0000256" key="3">
    <source>
        <dbReference type="ARBA" id="ARBA00023186"/>
    </source>
</evidence>
<evidence type="ECO:0000313" key="7">
    <source>
        <dbReference type="Proteomes" id="UP000054097"/>
    </source>
</evidence>
<dbReference type="GO" id="GO:0031122">
    <property type="term" value="P:cytoplasmic microtubule organization"/>
    <property type="evidence" value="ECO:0007669"/>
    <property type="project" value="TreeGrafter"/>
</dbReference>
<name>A0A0C3B7J0_SERVB</name>
<evidence type="ECO:0000256" key="1">
    <source>
        <dbReference type="ARBA" id="ARBA00004496"/>
    </source>
</evidence>
<dbReference type="AlphaFoldDB" id="A0A0C3B7J0"/>
<keyword evidence="3" id="KW-0143">Chaperone</keyword>
<dbReference type="GO" id="GO:0007023">
    <property type="term" value="P:post-chaperonin tubulin folding pathway"/>
    <property type="evidence" value="ECO:0007669"/>
    <property type="project" value="InterPro"/>
</dbReference>
<keyword evidence="2" id="KW-0963">Cytoplasm</keyword>
<dbReference type="Proteomes" id="UP000054097">
    <property type="component" value="Unassembled WGS sequence"/>
</dbReference>
<feature type="non-terminal residue" evidence="6">
    <location>
        <position position="1"/>
    </location>
</feature>
<dbReference type="CDD" id="cd01789">
    <property type="entry name" value="Ubl_TBCB"/>
    <property type="match status" value="1"/>
</dbReference>
<reference evidence="6 7" key="1">
    <citation type="submission" date="2014-04" db="EMBL/GenBank/DDBJ databases">
        <authorList>
            <consortium name="DOE Joint Genome Institute"/>
            <person name="Kuo A."/>
            <person name="Zuccaro A."/>
            <person name="Kohler A."/>
            <person name="Nagy L.G."/>
            <person name="Floudas D."/>
            <person name="Copeland A."/>
            <person name="Barry K.W."/>
            <person name="Cichocki N."/>
            <person name="Veneault-Fourrey C."/>
            <person name="LaButti K."/>
            <person name="Lindquist E.A."/>
            <person name="Lipzen A."/>
            <person name="Lundell T."/>
            <person name="Morin E."/>
            <person name="Murat C."/>
            <person name="Sun H."/>
            <person name="Tunlid A."/>
            <person name="Henrissat B."/>
            <person name="Grigoriev I.V."/>
            <person name="Hibbett D.S."/>
            <person name="Martin F."/>
            <person name="Nordberg H.P."/>
            <person name="Cantor M.N."/>
            <person name="Hua S.X."/>
        </authorList>
    </citation>
    <scope>NUCLEOTIDE SEQUENCE [LARGE SCALE GENOMIC DNA]</scope>
    <source>
        <strain evidence="6 7">MAFF 305830</strain>
    </source>
</reference>
<dbReference type="GO" id="GO:0043014">
    <property type="term" value="F:alpha-tubulin binding"/>
    <property type="evidence" value="ECO:0007669"/>
    <property type="project" value="InterPro"/>
</dbReference>
<reference evidence="7" key="2">
    <citation type="submission" date="2015-01" db="EMBL/GenBank/DDBJ databases">
        <title>Evolutionary Origins and Diversification of the Mycorrhizal Mutualists.</title>
        <authorList>
            <consortium name="DOE Joint Genome Institute"/>
            <consortium name="Mycorrhizal Genomics Consortium"/>
            <person name="Kohler A."/>
            <person name="Kuo A."/>
            <person name="Nagy L.G."/>
            <person name="Floudas D."/>
            <person name="Copeland A."/>
            <person name="Barry K.W."/>
            <person name="Cichocki N."/>
            <person name="Veneault-Fourrey C."/>
            <person name="LaButti K."/>
            <person name="Lindquist E.A."/>
            <person name="Lipzen A."/>
            <person name="Lundell T."/>
            <person name="Morin E."/>
            <person name="Murat C."/>
            <person name="Riley R."/>
            <person name="Ohm R."/>
            <person name="Sun H."/>
            <person name="Tunlid A."/>
            <person name="Henrissat B."/>
            <person name="Grigoriev I.V."/>
            <person name="Hibbett D.S."/>
            <person name="Martin F."/>
        </authorList>
    </citation>
    <scope>NUCLEOTIDE SEQUENCE [LARGE SCALE GENOMIC DNA]</scope>
    <source>
        <strain evidence="7">MAFF 305830</strain>
    </source>
</reference>
<evidence type="ECO:0000256" key="4">
    <source>
        <dbReference type="ARBA" id="ARBA00025779"/>
    </source>
</evidence>
<comment type="similarity">
    <text evidence="4">Belongs to the TBCB family.</text>
</comment>
<sequence>SSTVSVFVVSPDTHSERRYDLHTTIAQLKGKLETVTGIPVSNQKIGVYKGEDDTTPIAILDDDSRPLGYYSVVSGQFLKVQDTNPSLTLTGQFTDVSQVEKFELTQEEYEKRQDTVKTYKQAHKMGRFAPKEDAPLPPTSEQIASEMPIGSRCEVVAENGITKYRGTIRFVGETEFGNKTGVWIGVEYDEAYGKNDGSVEGKRYFTCPPSRGAFVRPKRVTVGDFPPEDLGLDED</sequence>
<dbReference type="InterPro" id="IPR000626">
    <property type="entry name" value="Ubiquitin-like_dom"/>
</dbReference>
<evidence type="ECO:0000256" key="2">
    <source>
        <dbReference type="ARBA" id="ARBA00022490"/>
    </source>
</evidence>
<dbReference type="InterPro" id="IPR000938">
    <property type="entry name" value="CAP-Gly_domain"/>
</dbReference>
<dbReference type="GO" id="GO:0035371">
    <property type="term" value="C:microtubule plus-end"/>
    <property type="evidence" value="ECO:0007669"/>
    <property type="project" value="TreeGrafter"/>
</dbReference>
<dbReference type="Pfam" id="PF14560">
    <property type="entry name" value="Ubiquitin_2"/>
    <property type="match status" value="1"/>
</dbReference>
<dbReference type="HOGENOM" id="CLU_067577_2_0_1"/>
<dbReference type="InterPro" id="IPR036859">
    <property type="entry name" value="CAP-Gly_dom_sf"/>
</dbReference>
<dbReference type="EMBL" id="KN824279">
    <property type="protein sequence ID" value="KIM32805.1"/>
    <property type="molecule type" value="Genomic_DNA"/>
</dbReference>
<dbReference type="Gene3D" id="2.30.30.190">
    <property type="entry name" value="CAP Gly-rich-like domain"/>
    <property type="match status" value="1"/>
</dbReference>
<comment type="subcellular location">
    <subcellularLocation>
        <location evidence="1">Cytoplasm</location>
    </subcellularLocation>
</comment>
<dbReference type="GO" id="GO:0005938">
    <property type="term" value="C:cell cortex"/>
    <property type="evidence" value="ECO:0007669"/>
    <property type="project" value="TreeGrafter"/>
</dbReference>
<dbReference type="SMART" id="SM01052">
    <property type="entry name" value="CAP_GLY"/>
    <property type="match status" value="1"/>
</dbReference>
<organism evidence="6 7">
    <name type="scientific">Serendipita vermifera MAFF 305830</name>
    <dbReference type="NCBI Taxonomy" id="933852"/>
    <lineage>
        <taxon>Eukaryota</taxon>
        <taxon>Fungi</taxon>
        <taxon>Dikarya</taxon>
        <taxon>Basidiomycota</taxon>
        <taxon>Agaricomycotina</taxon>
        <taxon>Agaricomycetes</taxon>
        <taxon>Sebacinales</taxon>
        <taxon>Serendipitaceae</taxon>
        <taxon>Serendipita</taxon>
    </lineage>
</organism>
<evidence type="ECO:0000259" key="5">
    <source>
        <dbReference type="PROSITE" id="PS50245"/>
    </source>
</evidence>
<dbReference type="PROSITE" id="PS00845">
    <property type="entry name" value="CAP_GLY_1"/>
    <property type="match status" value="1"/>
</dbReference>
<dbReference type="OrthoDB" id="5295208at2759"/>
<dbReference type="InterPro" id="IPR045172">
    <property type="entry name" value="TBCB_Ubl"/>
</dbReference>
<dbReference type="PANTHER" id="PTHR18916">
    <property type="entry name" value="DYNACTIN 1-RELATED MICROTUBULE-BINDING"/>
    <property type="match status" value="1"/>
</dbReference>
<dbReference type="GO" id="GO:0005634">
    <property type="term" value="C:nucleus"/>
    <property type="evidence" value="ECO:0007669"/>
    <property type="project" value="TreeGrafter"/>
</dbReference>
<dbReference type="Pfam" id="PF01302">
    <property type="entry name" value="CAP_GLY"/>
    <property type="match status" value="1"/>
</dbReference>
<dbReference type="Gene3D" id="3.10.20.90">
    <property type="entry name" value="Phosphatidylinositol 3-kinase Catalytic Subunit, Chain A, domain 1"/>
    <property type="match status" value="1"/>
</dbReference>
<dbReference type="FunFam" id="2.30.30.190:FF:000013">
    <property type="entry name" value="Tubulin-folding cofactor B"/>
    <property type="match status" value="1"/>
</dbReference>
<dbReference type="PANTHER" id="PTHR18916:SF85">
    <property type="entry name" value="TUBULIN-FOLDING COFACTOR B"/>
    <property type="match status" value="1"/>
</dbReference>
<dbReference type="PROSITE" id="PS50245">
    <property type="entry name" value="CAP_GLY_2"/>
    <property type="match status" value="1"/>
</dbReference>
<keyword evidence="7" id="KW-1185">Reference proteome</keyword>
<accession>A0A0C3B7J0</accession>
<dbReference type="GO" id="GO:0005829">
    <property type="term" value="C:cytosol"/>
    <property type="evidence" value="ECO:0007669"/>
    <property type="project" value="UniProtKB-ARBA"/>
</dbReference>
<feature type="domain" description="CAP-Gly" evidence="5">
    <location>
        <begin position="174"/>
        <end position="216"/>
    </location>
</feature>
<dbReference type="SMART" id="SM00213">
    <property type="entry name" value="UBQ"/>
    <property type="match status" value="1"/>
</dbReference>
<dbReference type="SUPFAM" id="SSF74924">
    <property type="entry name" value="Cap-Gly domain"/>
    <property type="match status" value="1"/>
</dbReference>
<dbReference type="GO" id="GO:0007021">
    <property type="term" value="P:tubulin complex assembly"/>
    <property type="evidence" value="ECO:0007669"/>
    <property type="project" value="InterPro"/>
</dbReference>
<proteinExistence type="inferred from homology"/>
<feature type="non-terminal residue" evidence="6">
    <location>
        <position position="235"/>
    </location>
</feature>
<dbReference type="STRING" id="933852.A0A0C3B7J0"/>